<dbReference type="InterPro" id="IPR036457">
    <property type="entry name" value="PPM-type-like_dom_sf"/>
</dbReference>
<keyword evidence="7 10" id="KW-0378">Hydrolase</keyword>
<feature type="region of interest" description="Disordered" evidence="11">
    <location>
        <begin position="456"/>
        <end position="476"/>
    </location>
</feature>
<dbReference type="PROSITE" id="PS01032">
    <property type="entry name" value="PPM_1"/>
    <property type="match status" value="1"/>
</dbReference>
<dbReference type="SUPFAM" id="SSF81606">
    <property type="entry name" value="PP2C-like"/>
    <property type="match status" value="1"/>
</dbReference>
<evidence type="ECO:0000259" key="12">
    <source>
        <dbReference type="PROSITE" id="PS51746"/>
    </source>
</evidence>
<evidence type="ECO:0000256" key="1">
    <source>
        <dbReference type="ARBA" id="ARBA00001936"/>
    </source>
</evidence>
<evidence type="ECO:0000256" key="6">
    <source>
        <dbReference type="ARBA" id="ARBA00022723"/>
    </source>
</evidence>
<evidence type="ECO:0000256" key="7">
    <source>
        <dbReference type="ARBA" id="ARBA00022801"/>
    </source>
</evidence>
<dbReference type="InterPro" id="IPR001932">
    <property type="entry name" value="PPM-type_phosphatase-like_dom"/>
</dbReference>
<dbReference type="PROSITE" id="PS51746">
    <property type="entry name" value="PPM_2"/>
    <property type="match status" value="1"/>
</dbReference>
<gene>
    <name evidence="13" type="ORF">HJC23_000971</name>
</gene>
<dbReference type="GO" id="GO:0046872">
    <property type="term" value="F:metal ion binding"/>
    <property type="evidence" value="ECO:0007669"/>
    <property type="project" value="UniProtKB-KW"/>
</dbReference>
<evidence type="ECO:0000256" key="9">
    <source>
        <dbReference type="ARBA" id="ARBA00023211"/>
    </source>
</evidence>
<comment type="caution">
    <text evidence="13">The sequence shown here is derived from an EMBL/GenBank/DDBJ whole genome shotgun (WGS) entry which is preliminary data.</text>
</comment>
<feature type="region of interest" description="Disordered" evidence="11">
    <location>
        <begin position="1"/>
        <end position="31"/>
    </location>
</feature>
<organism evidence="13 14">
    <name type="scientific">Cyclotella cryptica</name>
    <dbReference type="NCBI Taxonomy" id="29204"/>
    <lineage>
        <taxon>Eukaryota</taxon>
        <taxon>Sar</taxon>
        <taxon>Stramenopiles</taxon>
        <taxon>Ochrophyta</taxon>
        <taxon>Bacillariophyta</taxon>
        <taxon>Coscinodiscophyceae</taxon>
        <taxon>Thalassiosirophycidae</taxon>
        <taxon>Stephanodiscales</taxon>
        <taxon>Stephanodiscaceae</taxon>
        <taxon>Cyclotella</taxon>
    </lineage>
</organism>
<evidence type="ECO:0000256" key="10">
    <source>
        <dbReference type="RuleBase" id="RU003465"/>
    </source>
</evidence>
<feature type="region of interest" description="Disordered" evidence="11">
    <location>
        <begin position="212"/>
        <end position="241"/>
    </location>
</feature>
<evidence type="ECO:0000256" key="8">
    <source>
        <dbReference type="ARBA" id="ARBA00022912"/>
    </source>
</evidence>
<dbReference type="GO" id="GO:0016020">
    <property type="term" value="C:membrane"/>
    <property type="evidence" value="ECO:0007669"/>
    <property type="project" value="UniProtKB-SubCell"/>
</dbReference>
<evidence type="ECO:0000256" key="5">
    <source>
        <dbReference type="ARBA" id="ARBA00013081"/>
    </source>
</evidence>
<dbReference type="EMBL" id="JABMIG020000026">
    <property type="protein sequence ID" value="KAL3801533.1"/>
    <property type="molecule type" value="Genomic_DNA"/>
</dbReference>
<feature type="compositionally biased region" description="Acidic residues" evidence="11">
    <location>
        <begin position="214"/>
        <end position="224"/>
    </location>
</feature>
<dbReference type="Pfam" id="PF00481">
    <property type="entry name" value="PP2C"/>
    <property type="match status" value="1"/>
</dbReference>
<dbReference type="GO" id="GO:0004722">
    <property type="term" value="F:protein serine/threonine phosphatase activity"/>
    <property type="evidence" value="ECO:0007669"/>
    <property type="project" value="UniProtKB-EC"/>
</dbReference>
<dbReference type="CDD" id="cd00143">
    <property type="entry name" value="PP2Cc"/>
    <property type="match status" value="1"/>
</dbReference>
<dbReference type="InterPro" id="IPR000222">
    <property type="entry name" value="PP2C_BS"/>
</dbReference>
<sequence>MGNLLGSPITEKDTHVGKTHHHPTDGNDNVEELGLDYGISSMQGWRIHMEDAHIAQPCLYAEKLEPVVGKALDSVQGDSSTVNGDKDYASAVRNCKYTRIPLPNHSLFAVFDGHGGSFAAEYASRNLLRVLSRQPAFCAYAERWRRREDYFASLKGRDGEEVAGLEGSRRETEGLSEENLDDRQRLGRLLERGRESDEKVKQIKEMVRRHLDGEDVSELAEDETGTLAEESTQDEIKGGSSHHNMSLEVAKAAYDQELMTLLEYALRDAFCDVDAEILREVRGLGNADANTPYGHGYCLHEVDGVGHLPKEADLEGGRNLFYSVNVDHDNAATADEKPPPGLDEEDSGTTAIVVLLTPKWIVCANAGDSRAIYSRSNHRSVPLSYDHKPDDEDEERRIREAGGYVSAGRVEGDLAVSRGLGDFRFKEMNVVMSGSAGENRDRRNIILDDQNVVVVSGDNDATPPATRKPGDQKVSPVPDIIVQNRDENEDEFIVIACDGIWDVQTNQECVQMVAEIFAEGESDVGLVCEEILDLCLIKGSKDNMTAAVIKFPKQSIGAGGGVIARRERRGANDSEDGEQNVKYTGLRRSPTPNPYVPRGPSENDGSDNKPL</sequence>
<dbReference type="PANTHER" id="PTHR13832">
    <property type="entry name" value="PROTEIN PHOSPHATASE 2C"/>
    <property type="match status" value="1"/>
</dbReference>
<evidence type="ECO:0000313" key="14">
    <source>
        <dbReference type="Proteomes" id="UP001516023"/>
    </source>
</evidence>
<evidence type="ECO:0000256" key="2">
    <source>
        <dbReference type="ARBA" id="ARBA00001946"/>
    </source>
</evidence>
<comment type="cofactor">
    <cofactor evidence="2">
        <name>Mg(2+)</name>
        <dbReference type="ChEBI" id="CHEBI:18420"/>
    </cofactor>
</comment>
<dbReference type="AlphaFoldDB" id="A0ABD3QMM8"/>
<evidence type="ECO:0000313" key="13">
    <source>
        <dbReference type="EMBL" id="KAL3801533.1"/>
    </source>
</evidence>
<comment type="cofactor">
    <cofactor evidence="1">
        <name>Mn(2+)</name>
        <dbReference type="ChEBI" id="CHEBI:29035"/>
    </cofactor>
</comment>
<evidence type="ECO:0000256" key="3">
    <source>
        <dbReference type="ARBA" id="ARBA00004170"/>
    </source>
</evidence>
<comment type="similarity">
    <text evidence="4 10">Belongs to the PP2C family.</text>
</comment>
<keyword evidence="9" id="KW-0464">Manganese</keyword>
<feature type="domain" description="PPM-type phosphatase" evidence="12">
    <location>
        <begin position="36"/>
        <end position="551"/>
    </location>
</feature>
<evidence type="ECO:0000256" key="11">
    <source>
        <dbReference type="SAM" id="MobiDB-lite"/>
    </source>
</evidence>
<keyword evidence="14" id="KW-1185">Reference proteome</keyword>
<name>A0ABD3QMM8_9STRA</name>
<protein>
    <recommendedName>
        <fullName evidence="5">protein-serine/threonine phosphatase</fullName>
        <ecNumber evidence="5">3.1.3.16</ecNumber>
    </recommendedName>
</protein>
<dbReference type="Gene3D" id="3.60.40.10">
    <property type="entry name" value="PPM-type phosphatase domain"/>
    <property type="match status" value="1"/>
</dbReference>
<reference evidence="13 14" key="1">
    <citation type="journal article" date="2020" name="G3 (Bethesda)">
        <title>Improved Reference Genome for Cyclotella cryptica CCMP332, a Model for Cell Wall Morphogenesis, Salinity Adaptation, and Lipid Production in Diatoms (Bacillariophyta).</title>
        <authorList>
            <person name="Roberts W.R."/>
            <person name="Downey K.M."/>
            <person name="Ruck E.C."/>
            <person name="Traller J.C."/>
            <person name="Alverson A.J."/>
        </authorList>
    </citation>
    <scope>NUCLEOTIDE SEQUENCE [LARGE SCALE GENOMIC DNA]</scope>
    <source>
        <strain evidence="13 14">CCMP332</strain>
    </source>
</reference>
<keyword evidence="8 10" id="KW-0904">Protein phosphatase</keyword>
<dbReference type="SMART" id="SM00332">
    <property type="entry name" value="PP2Cc"/>
    <property type="match status" value="1"/>
</dbReference>
<feature type="region of interest" description="Disordered" evidence="11">
    <location>
        <begin position="565"/>
        <end position="611"/>
    </location>
</feature>
<keyword evidence="6" id="KW-0479">Metal-binding</keyword>
<proteinExistence type="inferred from homology"/>
<comment type="subcellular location">
    <subcellularLocation>
        <location evidence="3">Membrane</location>
        <topology evidence="3">Peripheral membrane protein</topology>
    </subcellularLocation>
</comment>
<dbReference type="EC" id="3.1.3.16" evidence="5"/>
<accession>A0ABD3QMM8</accession>
<dbReference type="PANTHER" id="PTHR13832:SF565">
    <property type="entry name" value="AT28366P-RELATED"/>
    <property type="match status" value="1"/>
</dbReference>
<evidence type="ECO:0000256" key="4">
    <source>
        <dbReference type="ARBA" id="ARBA00006702"/>
    </source>
</evidence>
<dbReference type="InterPro" id="IPR015655">
    <property type="entry name" value="PP2C"/>
</dbReference>
<dbReference type="Proteomes" id="UP001516023">
    <property type="component" value="Unassembled WGS sequence"/>
</dbReference>